<proteinExistence type="predicted"/>
<dbReference type="Gene3D" id="2.130.10.10">
    <property type="entry name" value="YVTN repeat-like/Quinoprotein amine dehydrogenase"/>
    <property type="match status" value="3"/>
</dbReference>
<protein>
    <submittedName>
        <fullName evidence="2">Uncharacterized protein</fullName>
    </submittedName>
</protein>
<feature type="non-terminal residue" evidence="2">
    <location>
        <position position="1"/>
    </location>
</feature>
<dbReference type="EMBL" id="GEEE01023271">
    <property type="protein sequence ID" value="JAP39954.1"/>
    <property type="molecule type" value="Transcribed_RNA"/>
</dbReference>
<dbReference type="PROSITE" id="PS50082">
    <property type="entry name" value="WD_REPEATS_2"/>
    <property type="match status" value="1"/>
</dbReference>
<dbReference type="InterPro" id="IPR042411">
    <property type="entry name" value="WDR27"/>
</dbReference>
<reference evidence="2" key="1">
    <citation type="submission" date="2016-01" db="EMBL/GenBank/DDBJ databases">
        <title>Reference transcriptome for the parasite Schistocephalus solidus: insights into the molecular evolution of parasitism.</title>
        <authorList>
            <person name="Hebert F.O."/>
            <person name="Grambauer S."/>
            <person name="Barber I."/>
            <person name="Landry C.R."/>
            <person name="Aubin-Horth N."/>
        </authorList>
    </citation>
    <scope>NUCLEOTIDE SEQUENCE</scope>
</reference>
<dbReference type="InterPro" id="IPR015943">
    <property type="entry name" value="WD40/YVTN_repeat-like_dom_sf"/>
</dbReference>
<name>A0A0X3NJ09_SCHSO</name>
<dbReference type="SMART" id="SM00320">
    <property type="entry name" value="WD40"/>
    <property type="match status" value="5"/>
</dbReference>
<dbReference type="AlphaFoldDB" id="A0A0X3NJ09"/>
<dbReference type="PANTHER" id="PTHR44525:SF1">
    <property type="entry name" value="WD REPEAT-CONTAINING PROTEIN 27"/>
    <property type="match status" value="1"/>
</dbReference>
<feature type="non-terminal residue" evidence="2">
    <location>
        <position position="707"/>
    </location>
</feature>
<dbReference type="InterPro" id="IPR001680">
    <property type="entry name" value="WD40_rpt"/>
</dbReference>
<evidence type="ECO:0000313" key="2">
    <source>
        <dbReference type="EMBL" id="JAP39954.1"/>
    </source>
</evidence>
<sequence length="707" mass="76706">ILALTVDNSLSLIRLDCGMKLVPLGAHASRISKITFFDNYFVLSVDHSHSCKIWNAEQLCCLRTFCLPKVSAITIFPSFPQPYLLYGTSDGKLLSFSLYSTEYDPLFLINAPRIPFKTRPKRQLSNKSNVDAESRKSTIQLSTTRRTWNISDPFSALSMSDTSASEILGLQVVNLDLQELRRVVVVTSVAIAIFNERMSDFEVTFSLSDVNLRNQSSCVIAANISGTKEMGIWILLQSQDCRFGLIFWNLASLSASDDLQTKANSNIMQDFLDPTADSLSFLARSALSESSKLGNALSHITAEKSRNRSCSQRGLPSKYGGNLPVTFGHKIKSSGYAPQGKKIIMFKPQTNWSSANTTFKSSRKQSETKLARRYDTDGRIPSTHSFVGVLESMHSPIYGLSYSPSGDRLAVAQGGGLCLVYCTSALPAKPVSEGDYPKPCAVLAGHGAAVSDVAWSLDGRLLLTCSLDRTARLWQASTGSKPCGLKLIVSSPRGGCANGLGQPINTSSTAGGVPRKASTAKLDFVDQVQFGQFYLQDAFFHVTCRNKIYFFSYNIDSALDALQRCHVAARYKHITTFEFDSCTRLTAVSSTNAFYSHLIVAAGSDHTLYVVDINTGDFVRRIPAVHASTVTGIAINQGSLCSWNFPSEASEGGLTGSAEPGGYNYTLYATVAPGDSARLWDLRVATSHVAELASSPRPGSAGGYQGT</sequence>
<organism evidence="2">
    <name type="scientific">Schistocephalus solidus</name>
    <name type="common">Tapeworm</name>
    <dbReference type="NCBI Taxonomy" id="70667"/>
    <lineage>
        <taxon>Eukaryota</taxon>
        <taxon>Metazoa</taxon>
        <taxon>Spiralia</taxon>
        <taxon>Lophotrochozoa</taxon>
        <taxon>Platyhelminthes</taxon>
        <taxon>Cestoda</taxon>
        <taxon>Eucestoda</taxon>
        <taxon>Diphyllobothriidea</taxon>
        <taxon>Diphyllobothriidae</taxon>
        <taxon>Schistocephalus</taxon>
    </lineage>
</organism>
<evidence type="ECO:0000256" key="1">
    <source>
        <dbReference type="PROSITE-ProRule" id="PRU00221"/>
    </source>
</evidence>
<dbReference type="InterPro" id="IPR036322">
    <property type="entry name" value="WD40_repeat_dom_sf"/>
</dbReference>
<keyword evidence="1" id="KW-0853">WD repeat</keyword>
<dbReference type="PROSITE" id="PS50294">
    <property type="entry name" value="WD_REPEATS_REGION"/>
    <property type="match status" value="1"/>
</dbReference>
<dbReference type="SUPFAM" id="SSF50978">
    <property type="entry name" value="WD40 repeat-like"/>
    <property type="match status" value="1"/>
</dbReference>
<accession>A0A0X3NJ09</accession>
<feature type="repeat" description="WD" evidence="1">
    <location>
        <begin position="443"/>
        <end position="480"/>
    </location>
</feature>
<dbReference type="PANTHER" id="PTHR44525">
    <property type="entry name" value="WD REPEAT-CONTAINING PROTEIN 27"/>
    <property type="match status" value="1"/>
</dbReference>
<dbReference type="Pfam" id="PF00400">
    <property type="entry name" value="WD40"/>
    <property type="match status" value="1"/>
</dbReference>
<gene>
    <name evidence="2" type="ORF">TR168248</name>
</gene>